<dbReference type="GO" id="GO:0016787">
    <property type="term" value="F:hydrolase activity"/>
    <property type="evidence" value="ECO:0007669"/>
    <property type="project" value="UniProtKB-KW"/>
</dbReference>
<proteinExistence type="inferred from homology"/>
<dbReference type="NCBIfam" id="TIGR02009">
    <property type="entry name" value="PGMB-YQAB-SF"/>
    <property type="match status" value="1"/>
</dbReference>
<dbReference type="InterPro" id="IPR041492">
    <property type="entry name" value="HAD_2"/>
</dbReference>
<dbReference type="Proteomes" id="UP000809621">
    <property type="component" value="Unassembled WGS sequence"/>
</dbReference>
<dbReference type="RefSeq" id="WP_205157306.1">
    <property type="nucleotide sequence ID" value="NZ_JAFEUM010000001.1"/>
</dbReference>
<dbReference type="InterPro" id="IPR006439">
    <property type="entry name" value="HAD-SF_hydro_IA"/>
</dbReference>
<accession>A0ABS2HDQ3</accession>
<comment type="similarity">
    <text evidence="1">Belongs to the HAD-like hydrolase superfamily. CbbY/CbbZ/Gph/YieH family.</text>
</comment>
<evidence type="ECO:0000313" key="3">
    <source>
        <dbReference type="Proteomes" id="UP000809621"/>
    </source>
</evidence>
<evidence type="ECO:0000256" key="1">
    <source>
        <dbReference type="ARBA" id="ARBA00006171"/>
    </source>
</evidence>
<dbReference type="InterPro" id="IPR023198">
    <property type="entry name" value="PGP-like_dom2"/>
</dbReference>
<dbReference type="Gene3D" id="3.40.50.1000">
    <property type="entry name" value="HAD superfamily/HAD-like"/>
    <property type="match status" value="1"/>
</dbReference>
<dbReference type="Gene3D" id="1.10.150.240">
    <property type="entry name" value="Putative phosphatase, domain 2"/>
    <property type="match status" value="1"/>
</dbReference>
<sequence length="201" mass="22361">MNEVNVNLDKYQGLIFDMDGTLIDTMPSHLDAWHQTAQHFHFPYDRKWMNSLGGMPSPKITLEVNKKYGLELDALEVSSFKMARFAEITDKGQPIKLTVDLVKQWSGKKPMSVGTGSQRASALSLLEDNQLLDYFETVVSATEVKNHKPNPDTFLLAAQAMGLVATHCVVFEDTELGKQAAHAAGMDCIMVEESGLRLYPV</sequence>
<reference evidence="2 3" key="1">
    <citation type="submission" date="2021-02" db="EMBL/GenBank/DDBJ databases">
        <authorList>
            <person name="Park J.-S."/>
        </authorList>
    </citation>
    <scope>NUCLEOTIDE SEQUENCE [LARGE SCALE GENOMIC DNA]</scope>
    <source>
        <strain evidence="2 3">188UL20-2</strain>
    </source>
</reference>
<dbReference type="SFLD" id="SFLDS00003">
    <property type="entry name" value="Haloacid_Dehalogenase"/>
    <property type="match status" value="1"/>
</dbReference>
<dbReference type="InterPro" id="IPR036412">
    <property type="entry name" value="HAD-like_sf"/>
</dbReference>
<keyword evidence="3" id="KW-1185">Reference proteome</keyword>
<dbReference type="PRINTS" id="PR00413">
    <property type="entry name" value="HADHALOGNASE"/>
</dbReference>
<dbReference type="EMBL" id="JAFEUM010000001">
    <property type="protein sequence ID" value="MBM7035728.1"/>
    <property type="molecule type" value="Genomic_DNA"/>
</dbReference>
<dbReference type="CDD" id="cd07505">
    <property type="entry name" value="HAD_BPGM-like"/>
    <property type="match status" value="1"/>
</dbReference>
<comment type="caution">
    <text evidence="2">The sequence shown here is derived from an EMBL/GenBank/DDBJ whole genome shotgun (WGS) entry which is preliminary data.</text>
</comment>
<dbReference type="InterPro" id="IPR010976">
    <property type="entry name" value="B-phosphoglucomutase_hydrolase"/>
</dbReference>
<dbReference type="PANTHER" id="PTHR43481">
    <property type="entry name" value="FRUCTOSE-1-PHOSPHATE PHOSPHATASE"/>
    <property type="match status" value="1"/>
</dbReference>
<dbReference type="PANTHER" id="PTHR43481:SF4">
    <property type="entry name" value="GLYCEROL-1-PHOSPHATE PHOSPHOHYDROLASE 1-RELATED"/>
    <property type="match status" value="1"/>
</dbReference>
<organism evidence="2 3">
    <name type="scientific">Vibrio ulleungensis</name>
    <dbReference type="NCBI Taxonomy" id="2807619"/>
    <lineage>
        <taxon>Bacteria</taxon>
        <taxon>Pseudomonadati</taxon>
        <taxon>Pseudomonadota</taxon>
        <taxon>Gammaproteobacteria</taxon>
        <taxon>Vibrionales</taxon>
        <taxon>Vibrionaceae</taxon>
        <taxon>Vibrio</taxon>
    </lineage>
</organism>
<dbReference type="InterPro" id="IPR051806">
    <property type="entry name" value="HAD-like_SPP"/>
</dbReference>
<evidence type="ECO:0000313" key="2">
    <source>
        <dbReference type="EMBL" id="MBM7035728.1"/>
    </source>
</evidence>
<keyword evidence="2" id="KW-0378">Hydrolase</keyword>
<name>A0ABS2HDQ3_9VIBR</name>
<dbReference type="Pfam" id="PF13419">
    <property type="entry name" value="HAD_2"/>
    <property type="match status" value="1"/>
</dbReference>
<gene>
    <name evidence="2" type="ORF">JQC93_04840</name>
</gene>
<protein>
    <submittedName>
        <fullName evidence="2">Beta-phosphoglucomutase family hydrolase</fullName>
    </submittedName>
</protein>
<dbReference type="InterPro" id="IPR023214">
    <property type="entry name" value="HAD_sf"/>
</dbReference>
<dbReference type="NCBIfam" id="TIGR01509">
    <property type="entry name" value="HAD-SF-IA-v3"/>
    <property type="match status" value="1"/>
</dbReference>
<dbReference type="SFLD" id="SFLDG01129">
    <property type="entry name" value="C1.5:_HAD__Beta-PGM__Phosphata"/>
    <property type="match status" value="1"/>
</dbReference>
<dbReference type="SUPFAM" id="SSF56784">
    <property type="entry name" value="HAD-like"/>
    <property type="match status" value="1"/>
</dbReference>